<protein>
    <submittedName>
        <fullName evidence="2">Uncharacterized protein</fullName>
    </submittedName>
</protein>
<keyword evidence="1" id="KW-0472">Membrane</keyword>
<keyword evidence="1" id="KW-0812">Transmembrane</keyword>
<organism evidence="2 3">
    <name type="scientific">Meloidogyne graminicola</name>
    <dbReference type="NCBI Taxonomy" id="189291"/>
    <lineage>
        <taxon>Eukaryota</taxon>
        <taxon>Metazoa</taxon>
        <taxon>Ecdysozoa</taxon>
        <taxon>Nematoda</taxon>
        <taxon>Chromadorea</taxon>
        <taxon>Rhabditida</taxon>
        <taxon>Tylenchina</taxon>
        <taxon>Tylenchomorpha</taxon>
        <taxon>Tylenchoidea</taxon>
        <taxon>Meloidogynidae</taxon>
        <taxon>Meloidogyninae</taxon>
        <taxon>Meloidogyne</taxon>
    </lineage>
</organism>
<feature type="transmembrane region" description="Helical" evidence="1">
    <location>
        <begin position="68"/>
        <end position="88"/>
    </location>
</feature>
<evidence type="ECO:0000256" key="1">
    <source>
        <dbReference type="SAM" id="Phobius"/>
    </source>
</evidence>
<sequence>MKIYSLFPHTFIYFHYSSPDHFPTKMTNHTFTNIQINRNNNPSESISNPYILYKSCCINFNIKDHVRLCGVISFSLFICLIIISTVLFGILSLFYIVTGAIIKNILLFKLMRIYFKYL</sequence>
<feature type="transmembrane region" description="Helical" evidence="1">
    <location>
        <begin position="94"/>
        <end position="115"/>
    </location>
</feature>
<evidence type="ECO:0000313" key="2">
    <source>
        <dbReference type="EMBL" id="KAF7636260.1"/>
    </source>
</evidence>
<name>A0A8S9ZRM3_9BILA</name>
<dbReference type="EMBL" id="JABEBT010000031">
    <property type="protein sequence ID" value="KAF7636260.1"/>
    <property type="molecule type" value="Genomic_DNA"/>
</dbReference>
<keyword evidence="3" id="KW-1185">Reference proteome</keyword>
<comment type="caution">
    <text evidence="2">The sequence shown here is derived from an EMBL/GenBank/DDBJ whole genome shotgun (WGS) entry which is preliminary data.</text>
</comment>
<gene>
    <name evidence="2" type="ORF">Mgra_00004249</name>
</gene>
<dbReference type="AlphaFoldDB" id="A0A8S9ZRM3"/>
<dbReference type="Proteomes" id="UP000605970">
    <property type="component" value="Unassembled WGS sequence"/>
</dbReference>
<reference evidence="2" key="1">
    <citation type="journal article" date="2020" name="Ecol. Evol.">
        <title>Genome structure and content of the rice root-knot nematode (Meloidogyne graminicola).</title>
        <authorList>
            <person name="Phan N.T."/>
            <person name="Danchin E.G.J."/>
            <person name="Klopp C."/>
            <person name="Perfus-Barbeoch L."/>
            <person name="Kozlowski D.K."/>
            <person name="Koutsovoulos G.D."/>
            <person name="Lopez-Roques C."/>
            <person name="Bouchez O."/>
            <person name="Zahm M."/>
            <person name="Besnard G."/>
            <person name="Bellafiore S."/>
        </authorList>
    </citation>
    <scope>NUCLEOTIDE SEQUENCE</scope>
    <source>
        <strain evidence="2">VN-18</strain>
    </source>
</reference>
<proteinExistence type="predicted"/>
<keyword evidence="1" id="KW-1133">Transmembrane helix</keyword>
<accession>A0A8S9ZRM3</accession>
<evidence type="ECO:0000313" key="3">
    <source>
        <dbReference type="Proteomes" id="UP000605970"/>
    </source>
</evidence>